<organism evidence="4 5">
    <name type="scientific">Phanerochaete sordida</name>
    <dbReference type="NCBI Taxonomy" id="48140"/>
    <lineage>
        <taxon>Eukaryota</taxon>
        <taxon>Fungi</taxon>
        <taxon>Dikarya</taxon>
        <taxon>Basidiomycota</taxon>
        <taxon>Agaricomycotina</taxon>
        <taxon>Agaricomycetes</taxon>
        <taxon>Polyporales</taxon>
        <taxon>Phanerochaetaceae</taxon>
        <taxon>Phanerochaete</taxon>
    </lineage>
</organism>
<name>A0A9P3FY44_9APHY</name>
<dbReference type="OrthoDB" id="5597489at2759"/>
<feature type="domain" description="DUF7719" evidence="3">
    <location>
        <begin position="125"/>
        <end position="191"/>
    </location>
</feature>
<dbReference type="EMBL" id="BPQB01000001">
    <property type="protein sequence ID" value="GJE84691.1"/>
    <property type="molecule type" value="Genomic_DNA"/>
</dbReference>
<proteinExistence type="predicted"/>
<evidence type="ECO:0000256" key="2">
    <source>
        <dbReference type="SAM" id="Phobius"/>
    </source>
</evidence>
<dbReference type="PANTHER" id="PTHR37846:SF1">
    <property type="entry name" value="DEACETYLASE-LIKE PROTEIN"/>
    <property type="match status" value="1"/>
</dbReference>
<keyword evidence="2" id="KW-1133">Transmembrane helix</keyword>
<accession>A0A9P3FY44</accession>
<protein>
    <recommendedName>
        <fullName evidence="3">DUF7719 domain-containing protein</fullName>
    </recommendedName>
</protein>
<keyword evidence="2" id="KW-0472">Membrane</keyword>
<evidence type="ECO:0000313" key="4">
    <source>
        <dbReference type="EMBL" id="GJE84691.1"/>
    </source>
</evidence>
<evidence type="ECO:0000313" key="5">
    <source>
        <dbReference type="Proteomes" id="UP000703269"/>
    </source>
</evidence>
<evidence type="ECO:0000259" key="3">
    <source>
        <dbReference type="Pfam" id="PF24841"/>
    </source>
</evidence>
<evidence type="ECO:0000256" key="1">
    <source>
        <dbReference type="SAM" id="MobiDB-lite"/>
    </source>
</evidence>
<feature type="transmembrane region" description="Helical" evidence="2">
    <location>
        <begin position="127"/>
        <end position="144"/>
    </location>
</feature>
<comment type="caution">
    <text evidence="4">The sequence shown here is derived from an EMBL/GenBank/DDBJ whole genome shotgun (WGS) entry which is preliminary data.</text>
</comment>
<dbReference type="InterPro" id="IPR056136">
    <property type="entry name" value="DUF7719"/>
</dbReference>
<dbReference type="Pfam" id="PF24841">
    <property type="entry name" value="DUF7719"/>
    <property type="match status" value="1"/>
</dbReference>
<dbReference type="AlphaFoldDB" id="A0A9P3FY44"/>
<feature type="region of interest" description="Disordered" evidence="1">
    <location>
        <begin position="1"/>
        <end position="28"/>
    </location>
</feature>
<gene>
    <name evidence="4" type="ORF">PsYK624_007670</name>
</gene>
<sequence>MAKKRKDAGASSPANKQSQKPLVDIPEQEQWRIIRDSGILQSVPAGEKESEAEEPLLSPFTEECFAALALIIPFSSLLLMMEILVHYQYGRKPTLEAITDRMIPGVPIITVFIFYTNRYKYDRRMQMAFFVLACTTGIRLIYMINWANWRDNMKMLPPLATAWIYGIAQLNLGPSVASLAVVGGVTWYKKWQLKFF</sequence>
<feature type="transmembrane region" description="Helical" evidence="2">
    <location>
        <begin position="97"/>
        <end position="115"/>
    </location>
</feature>
<reference evidence="4 5" key="1">
    <citation type="submission" date="2021-08" db="EMBL/GenBank/DDBJ databases">
        <title>Draft Genome Sequence of Phanerochaete sordida strain YK-624.</title>
        <authorList>
            <person name="Mori T."/>
            <person name="Dohra H."/>
            <person name="Suzuki T."/>
            <person name="Kawagishi H."/>
            <person name="Hirai H."/>
        </authorList>
    </citation>
    <scope>NUCLEOTIDE SEQUENCE [LARGE SCALE GENOMIC DNA]</scope>
    <source>
        <strain evidence="4 5">YK-624</strain>
    </source>
</reference>
<keyword evidence="2" id="KW-0812">Transmembrane</keyword>
<dbReference type="Proteomes" id="UP000703269">
    <property type="component" value="Unassembled WGS sequence"/>
</dbReference>
<keyword evidence="5" id="KW-1185">Reference proteome</keyword>
<dbReference type="PANTHER" id="PTHR37846">
    <property type="entry name" value="YALI0B21296P"/>
    <property type="match status" value="1"/>
</dbReference>
<feature type="transmembrane region" description="Helical" evidence="2">
    <location>
        <begin position="65"/>
        <end position="85"/>
    </location>
</feature>
<feature type="transmembrane region" description="Helical" evidence="2">
    <location>
        <begin position="164"/>
        <end position="188"/>
    </location>
</feature>